<name>A0A841T7U2_9BACL</name>
<keyword evidence="3" id="KW-0808">Transferase</keyword>
<evidence type="ECO:0000313" key="3">
    <source>
        <dbReference type="EMBL" id="MBB6676126.1"/>
    </source>
</evidence>
<sequence>MSTLRPDYRFIYADRQTEYRRRLQEEPRGLVCEAMHLLGREHRAIAVCPEAVHEATNERARRWLSEMGRRGYLCFFCDPEGEEDLREAEPNVFAIRDQGALLPALRSQAAIVLISRMTQMIWADLLPHKAVWYDMTDADLPVGPYDEAMLEKRRQVIASADIVTYSAQPLSAYLAGRPDALYLPSAEKTWSDLFDQVERQFAAAPAMWMAYANDRPAGKVAIMTTTFLDYDGDSFYSGGAERYLLDLHRLCRRIGLECVIYQYGNYPWRRRYQDIDVVSLSRGGQTAKYYNVPTVSMFSRLFAEQTDERAALTIYSAHFNAWPHGSRCPSIGIIHGVSWDGPNVRATNGNAFWERNRRFIEGVRLCDRLVSVDTNSANWFQTIQHDYGHSIQVIPNYVEESDFSPRDGYLETRERLVILYPRRLYSPRGLYMVLDVLDGILEAYPNVDFHFVGYGDSADTARVDEKRARWGNRIRRYSLPMKEMAQAYHAADITLIPTLHSEGTSLSCLEAMACGNAVIATRIGGLSDLVIHDYNGLLIEPNAEALKDAIRGLLDRPDKLAELKRKATEVARVFSKRRWEHKWTEVLQSALGDQPNRQPSAGSGRLVELYLSSELALDGRMGETIVRLLERGDLVYVRIQNDRSTRARSYGRLQWMDWRAIPFAEPDVVLADRSSVGDAPRPVDAIWNEEGEWEWTSSSRASLFGQDRRSSNESSILGEGH</sequence>
<keyword evidence="4" id="KW-1185">Reference proteome</keyword>
<dbReference type="AlphaFoldDB" id="A0A841T7U2"/>
<protein>
    <submittedName>
        <fullName evidence="3">Glycosyltransferase family 4 protein</fullName>
    </submittedName>
</protein>
<reference evidence="3 4" key="1">
    <citation type="submission" date="2020-08" db="EMBL/GenBank/DDBJ databases">
        <title>Cohnella phylogeny.</title>
        <authorList>
            <person name="Dunlap C."/>
        </authorList>
    </citation>
    <scope>NUCLEOTIDE SEQUENCE [LARGE SCALE GENOMIC DNA]</scope>
    <source>
        <strain evidence="3 4">DSM 103658</strain>
    </source>
</reference>
<feature type="region of interest" description="Disordered" evidence="1">
    <location>
        <begin position="698"/>
        <end position="721"/>
    </location>
</feature>
<gene>
    <name evidence="3" type="ORF">H4Q31_02175</name>
</gene>
<dbReference type="InterPro" id="IPR001296">
    <property type="entry name" value="Glyco_trans_1"/>
</dbReference>
<dbReference type="Pfam" id="PF00534">
    <property type="entry name" value="Glycos_transf_1"/>
    <property type="match status" value="1"/>
</dbReference>
<evidence type="ECO:0000256" key="1">
    <source>
        <dbReference type="SAM" id="MobiDB-lite"/>
    </source>
</evidence>
<dbReference type="RefSeq" id="WP_185177432.1">
    <property type="nucleotide sequence ID" value="NZ_CBCSEP010000011.1"/>
</dbReference>
<dbReference type="Gene3D" id="3.40.50.2000">
    <property type="entry name" value="Glycogen Phosphorylase B"/>
    <property type="match status" value="2"/>
</dbReference>
<dbReference type="GO" id="GO:0016757">
    <property type="term" value="F:glycosyltransferase activity"/>
    <property type="evidence" value="ECO:0007669"/>
    <property type="project" value="InterPro"/>
</dbReference>
<organism evidence="3 4">
    <name type="scientific">Cohnella lubricantis</name>
    <dbReference type="NCBI Taxonomy" id="2163172"/>
    <lineage>
        <taxon>Bacteria</taxon>
        <taxon>Bacillati</taxon>
        <taxon>Bacillota</taxon>
        <taxon>Bacilli</taxon>
        <taxon>Bacillales</taxon>
        <taxon>Paenibacillaceae</taxon>
        <taxon>Cohnella</taxon>
    </lineage>
</organism>
<dbReference type="CDD" id="cd03801">
    <property type="entry name" value="GT4_PimA-like"/>
    <property type="match status" value="1"/>
</dbReference>
<accession>A0A841T7U2</accession>
<dbReference type="PANTHER" id="PTHR12526">
    <property type="entry name" value="GLYCOSYLTRANSFERASE"/>
    <property type="match status" value="1"/>
</dbReference>
<comment type="caution">
    <text evidence="3">The sequence shown here is derived from an EMBL/GenBank/DDBJ whole genome shotgun (WGS) entry which is preliminary data.</text>
</comment>
<dbReference type="EMBL" id="JACJVN010000012">
    <property type="protein sequence ID" value="MBB6676126.1"/>
    <property type="molecule type" value="Genomic_DNA"/>
</dbReference>
<evidence type="ECO:0000313" key="4">
    <source>
        <dbReference type="Proteomes" id="UP000574133"/>
    </source>
</evidence>
<dbReference type="SUPFAM" id="SSF53756">
    <property type="entry name" value="UDP-Glycosyltransferase/glycogen phosphorylase"/>
    <property type="match status" value="1"/>
</dbReference>
<proteinExistence type="predicted"/>
<feature type="domain" description="Glycosyl transferase family 1" evidence="2">
    <location>
        <begin position="413"/>
        <end position="569"/>
    </location>
</feature>
<evidence type="ECO:0000259" key="2">
    <source>
        <dbReference type="Pfam" id="PF00534"/>
    </source>
</evidence>
<dbReference type="Proteomes" id="UP000574133">
    <property type="component" value="Unassembled WGS sequence"/>
</dbReference>